<sequence>MIARFAAVAVGHAHLVELCPAHFNDNKPSLSRKPNDLAQRTVLFFNDEYAIYRAA</sequence>
<evidence type="ECO:0000313" key="1">
    <source>
        <dbReference type="EMBL" id="MPN47611.1"/>
    </source>
</evidence>
<reference evidence="1" key="1">
    <citation type="submission" date="2019-08" db="EMBL/GenBank/DDBJ databases">
        <authorList>
            <person name="Kucharzyk K."/>
            <person name="Murdoch R.W."/>
            <person name="Higgins S."/>
            <person name="Loffler F."/>
        </authorList>
    </citation>
    <scope>NUCLEOTIDE SEQUENCE</scope>
</reference>
<organism evidence="1">
    <name type="scientific">bioreactor metagenome</name>
    <dbReference type="NCBI Taxonomy" id="1076179"/>
    <lineage>
        <taxon>unclassified sequences</taxon>
        <taxon>metagenomes</taxon>
        <taxon>ecological metagenomes</taxon>
    </lineage>
</organism>
<dbReference type="EMBL" id="VSSQ01109237">
    <property type="protein sequence ID" value="MPN47611.1"/>
    <property type="molecule type" value="Genomic_DNA"/>
</dbReference>
<proteinExistence type="predicted"/>
<dbReference type="AlphaFoldDB" id="A0A645I8F3"/>
<accession>A0A645I8F3</accession>
<protein>
    <submittedName>
        <fullName evidence="1">Uncharacterized protein</fullName>
    </submittedName>
</protein>
<name>A0A645I8F3_9ZZZZ</name>
<gene>
    <name evidence="1" type="ORF">SDC9_195214</name>
</gene>
<comment type="caution">
    <text evidence="1">The sequence shown here is derived from an EMBL/GenBank/DDBJ whole genome shotgun (WGS) entry which is preliminary data.</text>
</comment>